<name>A0A8J8T667_HALGN</name>
<organism evidence="1 2">
    <name type="scientific">Halteria grandinella</name>
    <dbReference type="NCBI Taxonomy" id="5974"/>
    <lineage>
        <taxon>Eukaryota</taxon>
        <taxon>Sar</taxon>
        <taxon>Alveolata</taxon>
        <taxon>Ciliophora</taxon>
        <taxon>Intramacronucleata</taxon>
        <taxon>Spirotrichea</taxon>
        <taxon>Stichotrichia</taxon>
        <taxon>Sporadotrichida</taxon>
        <taxon>Halteriidae</taxon>
        <taxon>Halteria</taxon>
    </lineage>
</organism>
<proteinExistence type="predicted"/>
<comment type="caution">
    <text evidence="1">The sequence shown here is derived from an EMBL/GenBank/DDBJ whole genome shotgun (WGS) entry which is preliminary data.</text>
</comment>
<dbReference type="Proteomes" id="UP000785679">
    <property type="component" value="Unassembled WGS sequence"/>
</dbReference>
<accession>A0A8J8T667</accession>
<gene>
    <name evidence="1" type="ORF">FGO68_gene3541</name>
</gene>
<reference evidence="1" key="1">
    <citation type="submission" date="2019-06" db="EMBL/GenBank/DDBJ databases">
        <authorList>
            <person name="Zheng W."/>
        </authorList>
    </citation>
    <scope>NUCLEOTIDE SEQUENCE</scope>
    <source>
        <strain evidence="1">QDHG01</strain>
    </source>
</reference>
<dbReference type="AlphaFoldDB" id="A0A8J8T667"/>
<evidence type="ECO:0000313" key="2">
    <source>
        <dbReference type="Proteomes" id="UP000785679"/>
    </source>
</evidence>
<protein>
    <submittedName>
        <fullName evidence="1">Uncharacterized protein</fullName>
    </submittedName>
</protein>
<sequence>MDKCTFYLQYLEEPDMPNVFRLHSFNKYHTHHCKRRIVWNMSDYYQRKQSLITHEPRSFDRNSKRDWRTEFMKSLTYELTTVYAEQIVQSIQQKTDKEAREAIQQMSDDMDNRNHKRALMGRIRRGERGGDKILEKVQGKGYGMRELPAPGSTKQIVRDLNIDKELYFERHINKYGMEQKL</sequence>
<dbReference type="EMBL" id="RRYP01004293">
    <property type="protein sequence ID" value="TNV82986.1"/>
    <property type="molecule type" value="Genomic_DNA"/>
</dbReference>
<dbReference type="OrthoDB" id="10582811at2759"/>
<keyword evidence="2" id="KW-1185">Reference proteome</keyword>
<evidence type="ECO:0000313" key="1">
    <source>
        <dbReference type="EMBL" id="TNV82986.1"/>
    </source>
</evidence>